<protein>
    <recommendedName>
        <fullName evidence="6">Tetratricopeptide repeat protein</fullName>
    </recommendedName>
</protein>
<keyword evidence="2 3" id="KW-0802">TPR repeat</keyword>
<dbReference type="Gene3D" id="1.25.40.10">
    <property type="entry name" value="Tetratricopeptide repeat domain"/>
    <property type="match status" value="1"/>
</dbReference>
<feature type="repeat" description="TPR" evidence="3">
    <location>
        <begin position="51"/>
        <end position="84"/>
    </location>
</feature>
<dbReference type="Pfam" id="PF07719">
    <property type="entry name" value="TPR_2"/>
    <property type="match status" value="1"/>
</dbReference>
<dbReference type="InterPro" id="IPR013105">
    <property type="entry name" value="TPR_2"/>
</dbReference>
<dbReference type="AlphaFoldDB" id="A0AAN8S8K7"/>
<proteinExistence type="predicted"/>
<dbReference type="PROSITE" id="PS50005">
    <property type="entry name" value="TPR"/>
    <property type="match status" value="2"/>
</dbReference>
<dbReference type="EMBL" id="JAWJWE010000038">
    <property type="protein sequence ID" value="KAK6623717.1"/>
    <property type="molecule type" value="Genomic_DNA"/>
</dbReference>
<accession>A0AAN8S8K7</accession>
<dbReference type="Proteomes" id="UP001372834">
    <property type="component" value="Unassembled WGS sequence"/>
</dbReference>
<dbReference type="PANTHER" id="PTHR47059">
    <property type="entry name" value="TETRATRICOPEPTIDE REPEAT PROTEIN 32"/>
    <property type="match status" value="1"/>
</dbReference>
<comment type="caution">
    <text evidence="4">The sequence shown here is derived from an EMBL/GenBank/DDBJ whole genome shotgun (WGS) entry which is preliminary data.</text>
</comment>
<dbReference type="PROSITE" id="PS50293">
    <property type="entry name" value="TPR_REGION"/>
    <property type="match status" value="1"/>
</dbReference>
<organism evidence="4 5">
    <name type="scientific">Polyplax serrata</name>
    <name type="common">Common mouse louse</name>
    <dbReference type="NCBI Taxonomy" id="468196"/>
    <lineage>
        <taxon>Eukaryota</taxon>
        <taxon>Metazoa</taxon>
        <taxon>Ecdysozoa</taxon>
        <taxon>Arthropoda</taxon>
        <taxon>Hexapoda</taxon>
        <taxon>Insecta</taxon>
        <taxon>Pterygota</taxon>
        <taxon>Neoptera</taxon>
        <taxon>Paraneoptera</taxon>
        <taxon>Psocodea</taxon>
        <taxon>Troctomorpha</taxon>
        <taxon>Phthiraptera</taxon>
        <taxon>Anoplura</taxon>
        <taxon>Polyplacidae</taxon>
        <taxon>Polyplax</taxon>
    </lineage>
</organism>
<evidence type="ECO:0000313" key="5">
    <source>
        <dbReference type="Proteomes" id="UP001372834"/>
    </source>
</evidence>
<dbReference type="Pfam" id="PF00515">
    <property type="entry name" value="TPR_1"/>
    <property type="match status" value="1"/>
</dbReference>
<dbReference type="InterPro" id="IPR011990">
    <property type="entry name" value="TPR-like_helical_dom_sf"/>
</dbReference>
<evidence type="ECO:0000256" key="1">
    <source>
        <dbReference type="ARBA" id="ARBA00022737"/>
    </source>
</evidence>
<dbReference type="SMART" id="SM00028">
    <property type="entry name" value="TPR"/>
    <property type="match status" value="2"/>
</dbReference>
<name>A0AAN8S8K7_POLSC</name>
<evidence type="ECO:0000313" key="4">
    <source>
        <dbReference type="EMBL" id="KAK6623717.1"/>
    </source>
</evidence>
<dbReference type="PANTHER" id="PTHR47059:SF1">
    <property type="entry name" value="TETRATRICOPEPTIDE REPEAT PROTEIN 32"/>
    <property type="match status" value="1"/>
</dbReference>
<dbReference type="SUPFAM" id="SSF48452">
    <property type="entry name" value="TPR-like"/>
    <property type="match status" value="1"/>
</dbReference>
<evidence type="ECO:0000256" key="3">
    <source>
        <dbReference type="PROSITE-ProRule" id="PRU00339"/>
    </source>
</evidence>
<evidence type="ECO:0008006" key="6">
    <source>
        <dbReference type="Google" id="ProtNLM"/>
    </source>
</evidence>
<reference evidence="4 5" key="1">
    <citation type="submission" date="2023-10" db="EMBL/GenBank/DDBJ databases">
        <title>Genomes of two closely related lineages of the louse Polyplax serrata with different host specificities.</title>
        <authorList>
            <person name="Martinu J."/>
            <person name="Tarabai H."/>
            <person name="Stefka J."/>
            <person name="Hypsa V."/>
        </authorList>
    </citation>
    <scope>NUCLEOTIDE SEQUENCE [LARGE SCALE GENOMIC DNA]</scope>
    <source>
        <strain evidence="4">HR10_N</strain>
    </source>
</reference>
<sequence length="100" mass="11719">MENRERDENISNDRLEALRYNNLGFEEYKKVNFDDAIAEYTKAIELDPDLSVAYYNRGTVLYRLGQYNLAVVDLEKAVELDPKNIEFLTGLEDCRNFSTR</sequence>
<gene>
    <name evidence="4" type="ORF">RUM43_009569</name>
</gene>
<dbReference type="InterPro" id="IPR019734">
    <property type="entry name" value="TPR_rpt"/>
</dbReference>
<keyword evidence="1" id="KW-0677">Repeat</keyword>
<evidence type="ECO:0000256" key="2">
    <source>
        <dbReference type="ARBA" id="ARBA00022803"/>
    </source>
</evidence>
<feature type="repeat" description="TPR" evidence="3">
    <location>
        <begin position="17"/>
        <end position="50"/>
    </location>
</feature>